<dbReference type="InterPro" id="IPR017900">
    <property type="entry name" value="4Fe4S_Fe_S_CS"/>
</dbReference>
<dbReference type="Pfam" id="PF02754">
    <property type="entry name" value="CCG"/>
    <property type="match status" value="2"/>
</dbReference>
<dbReference type="EMBL" id="RXIL01000150">
    <property type="protein sequence ID" value="RZN66861.1"/>
    <property type="molecule type" value="Genomic_DNA"/>
</dbReference>
<evidence type="ECO:0000256" key="2">
    <source>
        <dbReference type="ARBA" id="ARBA00022723"/>
    </source>
</evidence>
<organism evidence="7 8">
    <name type="scientific">Candidatus Methanolliviera hydrocarbonicum</name>
    <dbReference type="NCBI Taxonomy" id="2491085"/>
    <lineage>
        <taxon>Archaea</taxon>
        <taxon>Methanobacteriati</taxon>
        <taxon>Methanobacteriota</taxon>
        <taxon>Candidatus Methanoliparia</taxon>
        <taxon>Candidatus Methanoliparales</taxon>
        <taxon>Candidatus Methanollivieraceae</taxon>
        <taxon>Candidatus Methanolliviera</taxon>
    </lineage>
</organism>
<evidence type="ECO:0000256" key="4">
    <source>
        <dbReference type="ARBA" id="ARBA00023004"/>
    </source>
</evidence>
<feature type="domain" description="4Fe-4S ferredoxin-type" evidence="6">
    <location>
        <begin position="8"/>
        <end position="37"/>
    </location>
</feature>
<keyword evidence="3" id="KW-0560">Oxidoreductase</keyword>
<dbReference type="Gene3D" id="3.30.70.20">
    <property type="match status" value="1"/>
</dbReference>
<proteinExistence type="predicted"/>
<dbReference type="PANTHER" id="PTHR43255">
    <property type="entry name" value="IRON-SULFUR-BINDING OXIDOREDUCTASE FADF-RELATED-RELATED"/>
    <property type="match status" value="1"/>
</dbReference>
<dbReference type="PROSITE" id="PS00198">
    <property type="entry name" value="4FE4S_FER_1"/>
    <property type="match status" value="2"/>
</dbReference>
<protein>
    <submittedName>
        <fullName evidence="7">(Fe-S)-binding protein</fullName>
    </submittedName>
</protein>
<keyword evidence="5" id="KW-0411">Iron-sulfur</keyword>
<dbReference type="InterPro" id="IPR004017">
    <property type="entry name" value="Cys_rich_dom"/>
</dbReference>
<dbReference type="InterPro" id="IPR051460">
    <property type="entry name" value="HdrC_iron-sulfur_subunit"/>
</dbReference>
<dbReference type="PROSITE" id="PS51379">
    <property type="entry name" value="4FE4S_FER_2"/>
    <property type="match status" value="1"/>
</dbReference>
<evidence type="ECO:0000259" key="6">
    <source>
        <dbReference type="PROSITE" id="PS51379"/>
    </source>
</evidence>
<dbReference type="Pfam" id="PF13237">
    <property type="entry name" value="Fer4_10"/>
    <property type="match status" value="1"/>
</dbReference>
<keyword evidence="1" id="KW-0004">4Fe-4S</keyword>
<dbReference type="AlphaFoldDB" id="A0A520KUQ2"/>
<evidence type="ECO:0000256" key="1">
    <source>
        <dbReference type="ARBA" id="ARBA00022485"/>
    </source>
</evidence>
<dbReference type="Proteomes" id="UP000320766">
    <property type="component" value="Unassembled WGS sequence"/>
</dbReference>
<keyword evidence="2" id="KW-0479">Metal-binding</keyword>
<evidence type="ECO:0000256" key="3">
    <source>
        <dbReference type="ARBA" id="ARBA00023002"/>
    </source>
</evidence>
<evidence type="ECO:0000313" key="8">
    <source>
        <dbReference type="Proteomes" id="UP000320766"/>
    </source>
</evidence>
<comment type="caution">
    <text evidence="7">The sequence shown here is derived from an EMBL/GenBank/DDBJ whole genome shotgun (WGS) entry which is preliminary data.</text>
</comment>
<sequence>MNEAKFDIFEPFDKDSCTLCGECFNKCPVMHLPLDKAKEEIERLIDGDETEYVLQRCTSCFACNFICPEHCNPTQLILDRWHENYLEEGLPLRALHYIPHNRPNFRTYVLERLPEDEKEILRSWNDLSPCEEIFYPGCNVITSPYLTKTKLLDGLEIRGSLDTCCGEMYYRMGLFEQVEQVAKRLKNYFERLDVKKMIIPCTAGRNMFINVLPKFGVKFNFEIQHLLPWLWERMEDGRIEIKKTVDITVTIQESCYGKMFGKNYLDLIRKILERIGVKVVEMEHCRECSLCCGIAGGFSPESAYSPTNLMLATIRSLKEAKRTKADAIVTYCAGCLQELSTVQTLYSTGMPIYHIIELLQMAIGEKPLRRNRERGRQLLLGVFRNQFPKLVSDERFYAEKIEKDFM</sequence>
<dbReference type="PANTHER" id="PTHR43255:SF1">
    <property type="entry name" value="IRON-SULFUR-BINDING OXIDOREDUCTASE FADF-RELATED"/>
    <property type="match status" value="1"/>
</dbReference>
<dbReference type="GO" id="GO:0051539">
    <property type="term" value="F:4 iron, 4 sulfur cluster binding"/>
    <property type="evidence" value="ECO:0007669"/>
    <property type="project" value="UniProtKB-KW"/>
</dbReference>
<dbReference type="SUPFAM" id="SSF46548">
    <property type="entry name" value="alpha-helical ferredoxin"/>
    <property type="match status" value="1"/>
</dbReference>
<dbReference type="GO" id="GO:0005886">
    <property type="term" value="C:plasma membrane"/>
    <property type="evidence" value="ECO:0007669"/>
    <property type="project" value="TreeGrafter"/>
</dbReference>
<reference evidence="7 8" key="1">
    <citation type="journal article" date="2019" name="Nat. Microbiol.">
        <title>Wide diversity of methane and short-chain alkane metabolisms in uncultured archaea.</title>
        <authorList>
            <person name="Borrel G."/>
            <person name="Adam P.S."/>
            <person name="McKay L.J."/>
            <person name="Chen L.X."/>
            <person name="Sierra-Garcia I.N."/>
            <person name="Sieber C.M."/>
            <person name="Letourneur Q."/>
            <person name="Ghozlane A."/>
            <person name="Andersen G.L."/>
            <person name="Li W.J."/>
            <person name="Hallam S.J."/>
            <person name="Muyzer G."/>
            <person name="de Oliveira V.M."/>
            <person name="Inskeep W.P."/>
            <person name="Banfield J.F."/>
            <person name="Gribaldo S."/>
        </authorList>
    </citation>
    <scope>NUCLEOTIDE SEQUENCE [LARGE SCALE GENOMIC DNA]</scope>
    <source>
        <strain evidence="7">NM1b</strain>
    </source>
</reference>
<keyword evidence="4" id="KW-0408">Iron</keyword>
<dbReference type="InterPro" id="IPR017896">
    <property type="entry name" value="4Fe4S_Fe-S-bd"/>
</dbReference>
<accession>A0A520KUQ2</accession>
<dbReference type="GO" id="GO:0046872">
    <property type="term" value="F:metal ion binding"/>
    <property type="evidence" value="ECO:0007669"/>
    <property type="project" value="UniProtKB-KW"/>
</dbReference>
<dbReference type="GO" id="GO:0016491">
    <property type="term" value="F:oxidoreductase activity"/>
    <property type="evidence" value="ECO:0007669"/>
    <property type="project" value="UniProtKB-KW"/>
</dbReference>
<evidence type="ECO:0000256" key="5">
    <source>
        <dbReference type="ARBA" id="ARBA00023014"/>
    </source>
</evidence>
<name>A0A520KUQ2_9EURY</name>
<evidence type="ECO:0000313" key="7">
    <source>
        <dbReference type="EMBL" id="RZN66861.1"/>
    </source>
</evidence>
<gene>
    <name evidence="7" type="ORF">EF807_08080</name>
</gene>